<gene>
    <name evidence="2" type="ORF">NPE20_01030</name>
</gene>
<protein>
    <submittedName>
        <fullName evidence="2">DUF1080 domain-containing protein</fullName>
    </submittedName>
</protein>
<reference evidence="2 3" key="1">
    <citation type="submission" date="2022-07" db="EMBL/GenBank/DDBJ databases">
        <title>Mucilaginibacter sp. JC4.</title>
        <authorList>
            <person name="Le V."/>
            <person name="Ko S.-R."/>
            <person name="Ahn C.-Y."/>
            <person name="Oh H.-M."/>
        </authorList>
    </citation>
    <scope>NUCLEOTIDE SEQUENCE [LARGE SCALE GENOMIC DNA]</scope>
    <source>
        <strain evidence="2 3">JC4</strain>
    </source>
</reference>
<feature type="domain" description="3-keto-alpha-glucoside-1,2-lyase/3-keto-2-hydroxy-glucal hydratase" evidence="1">
    <location>
        <begin position="157"/>
        <end position="324"/>
    </location>
</feature>
<dbReference type="EMBL" id="JANHOH010000001">
    <property type="protein sequence ID" value="MCQ6956515.1"/>
    <property type="molecule type" value="Genomic_DNA"/>
</dbReference>
<accession>A0ABT1SVZ6</accession>
<evidence type="ECO:0000313" key="3">
    <source>
        <dbReference type="Proteomes" id="UP001204376"/>
    </source>
</evidence>
<organism evidence="2 3">
    <name type="scientific">Mucilaginibacter aquariorum</name>
    <dbReference type="NCBI Taxonomy" id="2967225"/>
    <lineage>
        <taxon>Bacteria</taxon>
        <taxon>Pseudomonadati</taxon>
        <taxon>Bacteroidota</taxon>
        <taxon>Sphingobacteriia</taxon>
        <taxon>Sphingobacteriales</taxon>
        <taxon>Sphingobacteriaceae</taxon>
        <taxon>Mucilaginibacter</taxon>
    </lineage>
</organism>
<evidence type="ECO:0000313" key="2">
    <source>
        <dbReference type="EMBL" id="MCQ6956515.1"/>
    </source>
</evidence>
<name>A0ABT1SVZ6_9SPHI</name>
<sequence>MKKFPVFSSKRISRFIGLQIVLTLFFFSGLKASVNNLVIEKDPAVIGRWDITIEKDGKNLPSWLEVQKSGTHTLIGRFTYAFGSARPISEVKPNEGKYSFSIPPQWEEGKRNMDFEFEVTGDALKGTMVYTDGKTYSFTGVRAPSLVRTKPTVWGKPIKLFNEKDTKGWHTDGKNQWTVENGILRSLKSGANLISDKKFNDFKLHIEFRYKQGSNSGVYLRGRYEIQVIDTKNGEPEPINNQFSSVYGFLPPNKMMAKNPGEWQSYDITLVGRLITIVANGTMVICKQEIPGLTGGAIDSKEGEPGPLLIQGDHGPIDYRNIIITPAK</sequence>
<dbReference type="RefSeq" id="WP_256536731.1">
    <property type="nucleotide sequence ID" value="NZ_JANHOH010000001.1"/>
</dbReference>
<dbReference type="Gene3D" id="2.60.120.560">
    <property type="entry name" value="Exo-inulinase, domain 1"/>
    <property type="match status" value="1"/>
</dbReference>
<dbReference type="InterPro" id="IPR010496">
    <property type="entry name" value="AL/BT2_dom"/>
</dbReference>
<evidence type="ECO:0000259" key="1">
    <source>
        <dbReference type="Pfam" id="PF06439"/>
    </source>
</evidence>
<dbReference type="Proteomes" id="UP001204376">
    <property type="component" value="Unassembled WGS sequence"/>
</dbReference>
<proteinExistence type="predicted"/>
<dbReference type="Pfam" id="PF06439">
    <property type="entry name" value="3keto-disac_hyd"/>
    <property type="match status" value="1"/>
</dbReference>
<keyword evidence="3" id="KW-1185">Reference proteome</keyword>
<comment type="caution">
    <text evidence="2">The sequence shown here is derived from an EMBL/GenBank/DDBJ whole genome shotgun (WGS) entry which is preliminary data.</text>
</comment>